<evidence type="ECO:0000313" key="3">
    <source>
        <dbReference type="EMBL" id="WFG38735.1"/>
    </source>
</evidence>
<protein>
    <submittedName>
        <fullName evidence="3">Uncharacterized protein</fullName>
    </submittedName>
</protein>
<reference evidence="3" key="2">
    <citation type="journal article" date="2023" name="Nat. Commun.">
        <title>Cultivation of marine bacteria of the SAR202 clade.</title>
        <authorList>
            <person name="Lim Y."/>
            <person name="Seo J.H."/>
            <person name="Giovannoni S.J."/>
            <person name="Kang I."/>
            <person name="Cho J.C."/>
        </authorList>
    </citation>
    <scope>NUCLEOTIDE SEQUENCE</scope>
    <source>
        <strain evidence="3">JH1073</strain>
    </source>
</reference>
<dbReference type="EMBL" id="WMBE01000005">
    <property type="protein sequence ID" value="MDG0867977.1"/>
    <property type="molecule type" value="Genomic_DNA"/>
</dbReference>
<dbReference type="EMBL" id="CP046147">
    <property type="protein sequence ID" value="WFG38735.1"/>
    <property type="molecule type" value="Genomic_DNA"/>
</dbReference>
<reference evidence="4 5" key="1">
    <citation type="submission" date="2019-11" db="EMBL/GenBank/DDBJ databases">
        <authorList>
            <person name="Cho J.-C."/>
        </authorList>
    </citation>
    <scope>NUCLEOTIDE SEQUENCE [LARGE SCALE GENOMIC DNA]</scope>
    <source>
        <strain evidence="3 4">JH1073</strain>
        <strain evidence="2 5">JH702</strain>
    </source>
</reference>
<dbReference type="Proteomes" id="UP001219901">
    <property type="component" value="Chromosome"/>
</dbReference>
<feature type="region of interest" description="Disordered" evidence="1">
    <location>
        <begin position="44"/>
        <end position="68"/>
    </location>
</feature>
<sequence length="78" mass="8775">MEGSQSFTINLTVQKDIFKIMAVQTNAARTKITPTTAKTVYIRKQNPYHPSSTKNTPDTHPPRLTGIPYMYHPEALEG</sequence>
<evidence type="ECO:0000313" key="5">
    <source>
        <dbReference type="Proteomes" id="UP001321249"/>
    </source>
</evidence>
<organism evidence="3 4">
    <name type="scientific">Candidatus Lucifugimonas marina</name>
    <dbReference type="NCBI Taxonomy" id="3038979"/>
    <lineage>
        <taxon>Bacteria</taxon>
        <taxon>Bacillati</taxon>
        <taxon>Chloroflexota</taxon>
        <taxon>Dehalococcoidia</taxon>
        <taxon>SAR202 cluster</taxon>
        <taxon>Candidatus Lucifugimonadales</taxon>
        <taxon>Candidatus Lucifugimonadaceae</taxon>
        <taxon>Candidatus Lucifugimonas</taxon>
    </lineage>
</organism>
<dbReference type="RefSeq" id="WP_342826835.1">
    <property type="nucleotide sequence ID" value="NZ_CP046146.1"/>
</dbReference>
<feature type="compositionally biased region" description="Polar residues" evidence="1">
    <location>
        <begin position="48"/>
        <end position="58"/>
    </location>
</feature>
<proteinExistence type="predicted"/>
<dbReference type="AlphaFoldDB" id="A0AAJ6CUF8"/>
<evidence type="ECO:0000256" key="1">
    <source>
        <dbReference type="SAM" id="MobiDB-lite"/>
    </source>
</evidence>
<evidence type="ECO:0000313" key="2">
    <source>
        <dbReference type="EMBL" id="MDG0867977.1"/>
    </source>
</evidence>
<dbReference type="Proteomes" id="UP001321249">
    <property type="component" value="Unassembled WGS sequence"/>
</dbReference>
<evidence type="ECO:0000313" key="4">
    <source>
        <dbReference type="Proteomes" id="UP001219901"/>
    </source>
</evidence>
<gene>
    <name evidence="2" type="ORF">GKO46_12980</name>
    <name evidence="3" type="ORF">GKO48_03640</name>
</gene>
<reference evidence="4" key="3">
    <citation type="submission" date="2023-06" db="EMBL/GenBank/DDBJ databases">
        <title>Pangenomics reveal diversification of enzyme families and niche specialization in globally abundant SAR202 bacteria.</title>
        <authorList>
            <person name="Saw J.H.W."/>
        </authorList>
    </citation>
    <scope>NUCLEOTIDE SEQUENCE [LARGE SCALE GENOMIC DNA]</scope>
    <source>
        <strain evidence="4">JH1073</strain>
    </source>
</reference>
<accession>A0AAJ6CUF8</accession>
<keyword evidence="4" id="KW-1185">Reference proteome</keyword>
<name>A0AAJ6CUF8_9CHLR</name>